<dbReference type="EMBL" id="NJHN03000034">
    <property type="protein sequence ID" value="KAH9423017.1"/>
    <property type="molecule type" value="Genomic_DNA"/>
</dbReference>
<proteinExistence type="predicted"/>
<protein>
    <submittedName>
        <fullName evidence="1">Uncharacterized protein</fullName>
    </submittedName>
</protein>
<reference evidence="1 2" key="1">
    <citation type="journal article" date="2018" name="J. Allergy Clin. Immunol.">
        <title>High-quality assembly of Dermatophagoides pteronyssinus genome and transcriptome reveals a wide range of novel allergens.</title>
        <authorList>
            <person name="Liu X.Y."/>
            <person name="Yang K.Y."/>
            <person name="Wang M.Q."/>
            <person name="Kwok J.S."/>
            <person name="Zeng X."/>
            <person name="Yang Z."/>
            <person name="Xiao X.J."/>
            <person name="Lau C.P."/>
            <person name="Li Y."/>
            <person name="Huang Z.M."/>
            <person name="Ba J.G."/>
            <person name="Yim A.K."/>
            <person name="Ouyang C.Y."/>
            <person name="Ngai S.M."/>
            <person name="Chan T.F."/>
            <person name="Leung E.L."/>
            <person name="Liu L."/>
            <person name="Liu Z.G."/>
            <person name="Tsui S.K."/>
        </authorList>
    </citation>
    <scope>NUCLEOTIDE SEQUENCE [LARGE SCALE GENOMIC DNA]</scope>
    <source>
        <strain evidence="1">Derp</strain>
    </source>
</reference>
<feature type="non-terminal residue" evidence="1">
    <location>
        <position position="44"/>
    </location>
</feature>
<accession>A0ABQ8JKN9</accession>
<evidence type="ECO:0000313" key="1">
    <source>
        <dbReference type="EMBL" id="KAH9423017.1"/>
    </source>
</evidence>
<keyword evidence="2" id="KW-1185">Reference proteome</keyword>
<organism evidence="1 2">
    <name type="scientific">Dermatophagoides pteronyssinus</name>
    <name type="common">European house dust mite</name>
    <dbReference type="NCBI Taxonomy" id="6956"/>
    <lineage>
        <taxon>Eukaryota</taxon>
        <taxon>Metazoa</taxon>
        <taxon>Ecdysozoa</taxon>
        <taxon>Arthropoda</taxon>
        <taxon>Chelicerata</taxon>
        <taxon>Arachnida</taxon>
        <taxon>Acari</taxon>
        <taxon>Acariformes</taxon>
        <taxon>Sarcoptiformes</taxon>
        <taxon>Astigmata</taxon>
        <taxon>Psoroptidia</taxon>
        <taxon>Analgoidea</taxon>
        <taxon>Pyroglyphidae</taxon>
        <taxon>Dermatophagoidinae</taxon>
        <taxon>Dermatophagoides</taxon>
    </lineage>
</organism>
<reference evidence="1 2" key="2">
    <citation type="journal article" date="2022" name="Mol. Biol. Evol.">
        <title>Comparative Genomics Reveals Insights into the Divergent Evolution of Astigmatic Mites and Household Pest Adaptations.</title>
        <authorList>
            <person name="Xiong Q."/>
            <person name="Wan A.T."/>
            <person name="Liu X."/>
            <person name="Fung C.S."/>
            <person name="Xiao X."/>
            <person name="Malainual N."/>
            <person name="Hou J."/>
            <person name="Wang L."/>
            <person name="Wang M."/>
            <person name="Yang K.Y."/>
            <person name="Cui Y."/>
            <person name="Leung E.L."/>
            <person name="Nong W."/>
            <person name="Shin S.K."/>
            <person name="Au S.W."/>
            <person name="Jeong K.Y."/>
            <person name="Chew F.T."/>
            <person name="Hui J.H."/>
            <person name="Leung T.F."/>
            <person name="Tungtrongchitr A."/>
            <person name="Zhong N."/>
            <person name="Liu Z."/>
            <person name="Tsui S.K."/>
        </authorList>
    </citation>
    <scope>NUCLEOTIDE SEQUENCE [LARGE SCALE GENOMIC DNA]</scope>
    <source>
        <strain evidence="1">Derp</strain>
    </source>
</reference>
<evidence type="ECO:0000313" key="2">
    <source>
        <dbReference type="Proteomes" id="UP000887458"/>
    </source>
</evidence>
<gene>
    <name evidence="1" type="ORF">DERP_007609</name>
</gene>
<name>A0ABQ8JKN9_DERPT</name>
<dbReference type="Proteomes" id="UP000887458">
    <property type="component" value="Unassembled WGS sequence"/>
</dbReference>
<comment type="caution">
    <text evidence="1">The sequence shown here is derived from an EMBL/GenBank/DDBJ whole genome shotgun (WGS) entry which is preliminary data.</text>
</comment>
<sequence>MPFFRIYEWKKNCHLLIYLINQSSKLLKKRIKDRGLNCTFLAGD</sequence>